<feature type="transmembrane region" description="Helical" evidence="6">
    <location>
        <begin position="296"/>
        <end position="314"/>
    </location>
</feature>
<keyword evidence="2" id="KW-1003">Cell membrane</keyword>
<dbReference type="Proteomes" id="UP000326570">
    <property type="component" value="Unassembled WGS sequence"/>
</dbReference>
<proteinExistence type="predicted"/>
<feature type="transmembrane region" description="Helical" evidence="6">
    <location>
        <begin position="362"/>
        <end position="382"/>
    </location>
</feature>
<dbReference type="GO" id="GO:0005886">
    <property type="term" value="C:plasma membrane"/>
    <property type="evidence" value="ECO:0007669"/>
    <property type="project" value="UniProtKB-SubCell"/>
</dbReference>
<accession>A0A5N1IL40</accession>
<feature type="transmembrane region" description="Helical" evidence="6">
    <location>
        <begin position="117"/>
        <end position="134"/>
    </location>
</feature>
<keyword evidence="4 6" id="KW-1133">Transmembrane helix</keyword>
<gene>
    <name evidence="7" type="ORF">F0P94_15920</name>
</gene>
<dbReference type="AlphaFoldDB" id="A0A5N1IL40"/>
<keyword evidence="3 6" id="KW-0812">Transmembrane</keyword>
<protein>
    <submittedName>
        <fullName evidence="7">Oligosaccharide flippase family protein</fullName>
    </submittedName>
</protein>
<dbReference type="Pfam" id="PF01943">
    <property type="entry name" value="Polysacc_synt"/>
    <property type="match status" value="1"/>
</dbReference>
<evidence type="ECO:0000256" key="3">
    <source>
        <dbReference type="ARBA" id="ARBA00022692"/>
    </source>
</evidence>
<dbReference type="RefSeq" id="WP_150904905.1">
    <property type="nucleotide sequence ID" value="NZ_VTWT01000009.1"/>
</dbReference>
<organism evidence="7 8">
    <name type="scientific">Adhaeribacter soli</name>
    <dbReference type="NCBI Taxonomy" id="2607655"/>
    <lineage>
        <taxon>Bacteria</taxon>
        <taxon>Pseudomonadati</taxon>
        <taxon>Bacteroidota</taxon>
        <taxon>Cytophagia</taxon>
        <taxon>Cytophagales</taxon>
        <taxon>Hymenobacteraceae</taxon>
        <taxon>Adhaeribacter</taxon>
    </lineage>
</organism>
<dbReference type="EMBL" id="VTWT01000009">
    <property type="protein sequence ID" value="KAA9327401.1"/>
    <property type="molecule type" value="Genomic_DNA"/>
</dbReference>
<feature type="transmembrane region" description="Helical" evidence="6">
    <location>
        <begin position="442"/>
        <end position="460"/>
    </location>
</feature>
<keyword evidence="5 6" id="KW-0472">Membrane</keyword>
<comment type="subcellular location">
    <subcellularLocation>
        <location evidence="1">Cell membrane</location>
        <topology evidence="1">Multi-pass membrane protein</topology>
    </subcellularLocation>
</comment>
<keyword evidence="8" id="KW-1185">Reference proteome</keyword>
<comment type="caution">
    <text evidence="7">The sequence shown here is derived from an EMBL/GenBank/DDBJ whole genome shotgun (WGS) entry which is preliminary data.</text>
</comment>
<feature type="transmembrane region" description="Helical" evidence="6">
    <location>
        <begin position="154"/>
        <end position="175"/>
    </location>
</feature>
<reference evidence="7 8" key="1">
    <citation type="submission" date="2019-09" db="EMBL/GenBank/DDBJ databases">
        <title>Genome sequence of Adhaeribacter sp. M2.</title>
        <authorList>
            <person name="Srinivasan S."/>
        </authorList>
    </citation>
    <scope>NUCLEOTIDE SEQUENCE [LARGE SCALE GENOMIC DNA]</scope>
    <source>
        <strain evidence="7 8">M2</strain>
    </source>
</reference>
<feature type="transmembrane region" description="Helical" evidence="6">
    <location>
        <begin position="253"/>
        <end position="275"/>
    </location>
</feature>
<dbReference type="InterPro" id="IPR002797">
    <property type="entry name" value="Polysacc_synth"/>
</dbReference>
<evidence type="ECO:0000256" key="5">
    <source>
        <dbReference type="ARBA" id="ARBA00023136"/>
    </source>
</evidence>
<evidence type="ECO:0000256" key="4">
    <source>
        <dbReference type="ARBA" id="ARBA00022989"/>
    </source>
</evidence>
<evidence type="ECO:0000313" key="8">
    <source>
        <dbReference type="Proteomes" id="UP000326570"/>
    </source>
</evidence>
<sequence length="474" mass="53782">MKQFKSLFKDTFIYGLSGIISSFISIFLIPLYTKVFEPADYGVISILTTTSAFLNILLIFSLDNSAAVWFWDKPDEKERKVTFNSWLVFLAGTGLVAMLIVVAFSSQLSLLFFDTKAYSLLFILIGLNLLFVGFQKVVNIWCRMLHQPLKAMTYSLILLATTLCFNIVFILYLRIGVQGVFYSQLIAGFMGFIFMLLLLGKWVQPGSFSYVRLKDMLRFSLPLVPASLLYWVMNMASIYFLKLLVKDNAEIGLYQVGASISNILSLVTWAFFQAWTPFALSISKEENARRTYSKVFEWYCVLGFSCAFLLLFFAKDILIIFTRESYIDAWQIIGLLAINVVMMGVPNILAIANSIAKNNISYAVSMPISALVTVILFFMLIPQFGKEGAALAMIVGNIVMCIILTYKAQRLYFIPYNFKRIILFFLLCTLVFSGMLQLNLNLLEKIGIAAVLFAGLLLVFRKKVKELLPLKQFK</sequence>
<dbReference type="PANTHER" id="PTHR30250:SF11">
    <property type="entry name" value="O-ANTIGEN TRANSPORTER-RELATED"/>
    <property type="match status" value="1"/>
</dbReference>
<feature type="transmembrane region" description="Helical" evidence="6">
    <location>
        <begin position="329"/>
        <end position="350"/>
    </location>
</feature>
<evidence type="ECO:0000313" key="7">
    <source>
        <dbReference type="EMBL" id="KAA9327401.1"/>
    </source>
</evidence>
<feature type="transmembrane region" description="Helical" evidence="6">
    <location>
        <begin position="181"/>
        <end position="200"/>
    </location>
</feature>
<evidence type="ECO:0000256" key="2">
    <source>
        <dbReference type="ARBA" id="ARBA00022475"/>
    </source>
</evidence>
<feature type="transmembrane region" description="Helical" evidence="6">
    <location>
        <begin position="418"/>
        <end position="436"/>
    </location>
</feature>
<dbReference type="PANTHER" id="PTHR30250">
    <property type="entry name" value="PST FAMILY PREDICTED COLANIC ACID TRANSPORTER"/>
    <property type="match status" value="1"/>
</dbReference>
<name>A0A5N1IL40_9BACT</name>
<evidence type="ECO:0000256" key="1">
    <source>
        <dbReference type="ARBA" id="ARBA00004651"/>
    </source>
</evidence>
<feature type="transmembrane region" description="Helical" evidence="6">
    <location>
        <begin position="388"/>
        <end position="406"/>
    </location>
</feature>
<evidence type="ECO:0000256" key="6">
    <source>
        <dbReference type="SAM" id="Phobius"/>
    </source>
</evidence>
<feature type="transmembrane region" description="Helical" evidence="6">
    <location>
        <begin position="221"/>
        <end position="241"/>
    </location>
</feature>
<feature type="transmembrane region" description="Helical" evidence="6">
    <location>
        <begin position="83"/>
        <end position="105"/>
    </location>
</feature>
<dbReference type="InterPro" id="IPR050833">
    <property type="entry name" value="Poly_Biosynth_Transport"/>
</dbReference>
<feature type="transmembrane region" description="Helical" evidence="6">
    <location>
        <begin position="12"/>
        <end position="32"/>
    </location>
</feature>